<dbReference type="PANTHER" id="PTHR11685">
    <property type="entry name" value="RBR FAMILY RING FINGER AND IBR DOMAIN-CONTAINING"/>
    <property type="match status" value="1"/>
</dbReference>
<dbReference type="Pfam" id="PF01485">
    <property type="entry name" value="IBR"/>
    <property type="match status" value="1"/>
</dbReference>
<keyword evidence="11" id="KW-0833">Ubl conjugation pathway</keyword>
<dbReference type="EMBL" id="OZ034821">
    <property type="protein sequence ID" value="CAL1404999.1"/>
    <property type="molecule type" value="Genomic_DNA"/>
</dbReference>
<dbReference type="PROSITE" id="PS50089">
    <property type="entry name" value="ZF_RING_2"/>
    <property type="match status" value="1"/>
</dbReference>
<evidence type="ECO:0000256" key="9">
    <source>
        <dbReference type="ARBA" id="ARBA00022737"/>
    </source>
</evidence>
<evidence type="ECO:0000256" key="7">
    <source>
        <dbReference type="ARBA" id="ARBA00022679"/>
    </source>
</evidence>
<dbReference type="PROSITE" id="PS51873">
    <property type="entry name" value="TRIAD"/>
    <property type="match status" value="1"/>
</dbReference>
<evidence type="ECO:0000259" key="16">
    <source>
        <dbReference type="PROSITE" id="PS51873"/>
    </source>
</evidence>
<comment type="pathway">
    <text evidence="4">Protein modification; protein ubiquitination.</text>
</comment>
<dbReference type="EC" id="2.3.2.31" evidence="6"/>
<evidence type="ECO:0000256" key="13">
    <source>
        <dbReference type="PROSITE-ProRule" id="PRU00175"/>
    </source>
</evidence>
<keyword evidence="12" id="KW-0862">Zinc</keyword>
<dbReference type="CDD" id="cd22584">
    <property type="entry name" value="Rcat_RBR_unk"/>
    <property type="match status" value="1"/>
</dbReference>
<dbReference type="AlphaFoldDB" id="A0AAV2G2X3"/>
<comment type="function">
    <text evidence="3">Might act as an E3 ubiquitin-protein ligase, or as part of E3 complex, which accepts ubiquitin from specific E2 ubiquitin-conjugating enzymes and then transfers it to substrates.</text>
</comment>
<dbReference type="SMART" id="SM00184">
    <property type="entry name" value="RING"/>
    <property type="match status" value="2"/>
</dbReference>
<evidence type="ECO:0000256" key="3">
    <source>
        <dbReference type="ARBA" id="ARBA00003976"/>
    </source>
</evidence>
<feature type="region of interest" description="Disordered" evidence="14">
    <location>
        <begin position="100"/>
        <end position="135"/>
    </location>
</feature>
<dbReference type="GO" id="GO:0008270">
    <property type="term" value="F:zinc ion binding"/>
    <property type="evidence" value="ECO:0007669"/>
    <property type="project" value="UniProtKB-KW"/>
</dbReference>
<feature type="domain" description="RING-type" evidence="16">
    <location>
        <begin position="138"/>
        <end position="348"/>
    </location>
</feature>
<keyword evidence="18" id="KW-1185">Reference proteome</keyword>
<accession>A0AAV2G2X3</accession>
<name>A0AAV2G2X3_9ROSI</name>
<evidence type="ECO:0000256" key="1">
    <source>
        <dbReference type="ARBA" id="ARBA00001798"/>
    </source>
</evidence>
<organism evidence="17 18">
    <name type="scientific">Linum trigynum</name>
    <dbReference type="NCBI Taxonomy" id="586398"/>
    <lineage>
        <taxon>Eukaryota</taxon>
        <taxon>Viridiplantae</taxon>
        <taxon>Streptophyta</taxon>
        <taxon>Embryophyta</taxon>
        <taxon>Tracheophyta</taxon>
        <taxon>Spermatophyta</taxon>
        <taxon>Magnoliopsida</taxon>
        <taxon>eudicotyledons</taxon>
        <taxon>Gunneridae</taxon>
        <taxon>Pentapetalae</taxon>
        <taxon>rosids</taxon>
        <taxon>fabids</taxon>
        <taxon>Malpighiales</taxon>
        <taxon>Linaceae</taxon>
        <taxon>Linum</taxon>
    </lineage>
</organism>
<feature type="domain" description="RING-type" evidence="15">
    <location>
        <begin position="142"/>
        <end position="188"/>
    </location>
</feature>
<dbReference type="InterPro" id="IPR017907">
    <property type="entry name" value="Znf_RING_CS"/>
</dbReference>
<evidence type="ECO:0000256" key="4">
    <source>
        <dbReference type="ARBA" id="ARBA00004906"/>
    </source>
</evidence>
<reference evidence="17 18" key="1">
    <citation type="submission" date="2024-04" db="EMBL/GenBank/DDBJ databases">
        <authorList>
            <person name="Fracassetti M."/>
        </authorList>
    </citation>
    <scope>NUCLEOTIDE SEQUENCE [LARGE SCALE GENOMIC DNA]</scope>
</reference>
<sequence>MAREIDVTNIVDLDDEDGGDGYCIPIFDHGGTEKSPISVEDYSEDRELNLALLASLQTAAVGRRIESDFIDLSRDDYGYVSIDDDIILLDFAPKSYHDSASAASSSSTPSPGSSRRKPFSDSSTEKGQSSNSNPEPETVILCEICAEPRTPNSSFQIKGCSHVYCKDCMAKYVATKLQDNISKVGCPVSGCEGVLEPEYCRSILPPDVFERWGNALCEAVILGAQKFYCPFKDCSAMLLDDSGGEGLITQAECPNCYRLFCARCKVPWHCDIDCVKFQKLHKNEREREDIMLMNLADKQLWKRCPNCKIYVERTAGCRYIKCRCGISFCYGCAGTQINSGTHVCPRCG</sequence>
<comment type="cofactor">
    <cofactor evidence="2">
        <name>Zn(2+)</name>
        <dbReference type="ChEBI" id="CHEBI:29105"/>
    </cofactor>
</comment>
<evidence type="ECO:0000256" key="5">
    <source>
        <dbReference type="ARBA" id="ARBA00005884"/>
    </source>
</evidence>
<dbReference type="GO" id="GO:0016567">
    <property type="term" value="P:protein ubiquitination"/>
    <property type="evidence" value="ECO:0007669"/>
    <property type="project" value="InterPro"/>
</dbReference>
<dbReference type="Proteomes" id="UP001497516">
    <property type="component" value="Chromosome 8"/>
</dbReference>
<dbReference type="Gene3D" id="3.30.40.10">
    <property type="entry name" value="Zinc/RING finger domain, C3HC4 (zinc finger)"/>
    <property type="match status" value="1"/>
</dbReference>
<comment type="similarity">
    <text evidence="5">Belongs to the RBR family. Ariadne subfamily.</text>
</comment>
<keyword evidence="10 13" id="KW-0863">Zinc-finger</keyword>
<keyword evidence="8" id="KW-0479">Metal-binding</keyword>
<dbReference type="InterPro" id="IPR031127">
    <property type="entry name" value="E3_UB_ligase_RBR"/>
</dbReference>
<dbReference type="InterPro" id="IPR013083">
    <property type="entry name" value="Znf_RING/FYVE/PHD"/>
</dbReference>
<evidence type="ECO:0000256" key="8">
    <source>
        <dbReference type="ARBA" id="ARBA00022723"/>
    </source>
</evidence>
<dbReference type="PROSITE" id="PS00518">
    <property type="entry name" value="ZF_RING_1"/>
    <property type="match status" value="1"/>
</dbReference>
<evidence type="ECO:0000256" key="2">
    <source>
        <dbReference type="ARBA" id="ARBA00001947"/>
    </source>
</evidence>
<feature type="compositionally biased region" description="Low complexity" evidence="14">
    <location>
        <begin position="100"/>
        <end position="113"/>
    </location>
</feature>
<evidence type="ECO:0000256" key="11">
    <source>
        <dbReference type="ARBA" id="ARBA00022786"/>
    </source>
</evidence>
<dbReference type="FunFam" id="3.30.40.10:FF:000230">
    <property type="entry name" value="RBR-type E3 ubiquitin transferase"/>
    <property type="match status" value="1"/>
</dbReference>
<evidence type="ECO:0000256" key="6">
    <source>
        <dbReference type="ARBA" id="ARBA00012251"/>
    </source>
</evidence>
<evidence type="ECO:0000256" key="10">
    <source>
        <dbReference type="ARBA" id="ARBA00022771"/>
    </source>
</evidence>
<keyword evidence="7" id="KW-0808">Transferase</keyword>
<gene>
    <name evidence="17" type="ORF">LTRI10_LOCUS44811</name>
</gene>
<dbReference type="InterPro" id="IPR002867">
    <property type="entry name" value="IBR_dom"/>
</dbReference>
<dbReference type="Gene3D" id="1.20.120.1750">
    <property type="match status" value="1"/>
</dbReference>
<evidence type="ECO:0000256" key="12">
    <source>
        <dbReference type="ARBA" id="ARBA00022833"/>
    </source>
</evidence>
<dbReference type="SUPFAM" id="SSF57850">
    <property type="entry name" value="RING/U-box"/>
    <property type="match status" value="3"/>
</dbReference>
<dbReference type="CDD" id="cd22582">
    <property type="entry name" value="BRcat_RBR_unk"/>
    <property type="match status" value="1"/>
</dbReference>
<evidence type="ECO:0000259" key="15">
    <source>
        <dbReference type="PROSITE" id="PS50089"/>
    </source>
</evidence>
<keyword evidence="9" id="KW-0677">Repeat</keyword>
<dbReference type="InterPro" id="IPR044066">
    <property type="entry name" value="TRIAD_supradom"/>
</dbReference>
<evidence type="ECO:0000256" key="14">
    <source>
        <dbReference type="SAM" id="MobiDB-lite"/>
    </source>
</evidence>
<dbReference type="GO" id="GO:0061630">
    <property type="term" value="F:ubiquitin protein ligase activity"/>
    <property type="evidence" value="ECO:0007669"/>
    <property type="project" value="UniProtKB-EC"/>
</dbReference>
<evidence type="ECO:0000313" key="17">
    <source>
        <dbReference type="EMBL" id="CAL1404999.1"/>
    </source>
</evidence>
<evidence type="ECO:0000313" key="18">
    <source>
        <dbReference type="Proteomes" id="UP001497516"/>
    </source>
</evidence>
<feature type="compositionally biased region" description="Polar residues" evidence="14">
    <location>
        <begin position="120"/>
        <end position="135"/>
    </location>
</feature>
<dbReference type="SMART" id="SM00647">
    <property type="entry name" value="IBR"/>
    <property type="match status" value="2"/>
</dbReference>
<proteinExistence type="inferred from homology"/>
<dbReference type="InterPro" id="IPR001841">
    <property type="entry name" value="Znf_RING"/>
</dbReference>
<protein>
    <recommendedName>
        <fullName evidence="6">RBR-type E3 ubiquitin transferase</fullName>
        <ecNumber evidence="6">2.3.2.31</ecNumber>
    </recommendedName>
</protein>
<comment type="catalytic activity">
    <reaction evidence="1">
        <text>[E2 ubiquitin-conjugating enzyme]-S-ubiquitinyl-L-cysteine + [acceptor protein]-L-lysine = [E2 ubiquitin-conjugating enzyme]-L-cysteine + [acceptor protein]-N(6)-ubiquitinyl-L-lysine.</text>
        <dbReference type="EC" id="2.3.2.31"/>
    </reaction>
</comment>